<evidence type="ECO:0000313" key="4">
    <source>
        <dbReference type="Proteomes" id="UP000767327"/>
    </source>
</evidence>
<dbReference type="AlphaFoldDB" id="A0A971D1D8"/>
<evidence type="ECO:0000259" key="2">
    <source>
        <dbReference type="PROSITE" id="PS51168"/>
    </source>
</evidence>
<dbReference type="EMBL" id="JAAXZR010000028">
    <property type="protein sequence ID" value="NLT80536.1"/>
    <property type="molecule type" value="Genomic_DNA"/>
</dbReference>
<comment type="caution">
    <text evidence="3">The sequence shown here is derived from an EMBL/GenBank/DDBJ whole genome shotgun (WGS) entry which is preliminary data.</text>
</comment>
<dbReference type="InterPro" id="IPR036979">
    <property type="entry name" value="CM_dom_sf"/>
</dbReference>
<dbReference type="Pfam" id="PF01817">
    <property type="entry name" value="CM_2"/>
    <property type="match status" value="1"/>
</dbReference>
<reference evidence="3" key="2">
    <citation type="submission" date="2020-01" db="EMBL/GenBank/DDBJ databases">
        <authorList>
            <person name="Campanaro S."/>
        </authorList>
    </citation>
    <scope>NUCLEOTIDE SEQUENCE</scope>
    <source>
        <strain evidence="3">AS01afH2WH_6</strain>
    </source>
</reference>
<dbReference type="RefSeq" id="WP_273174784.1">
    <property type="nucleotide sequence ID" value="NZ_CP181270.1"/>
</dbReference>
<dbReference type="GO" id="GO:0046417">
    <property type="term" value="P:chorismate metabolic process"/>
    <property type="evidence" value="ECO:0007669"/>
    <property type="project" value="InterPro"/>
</dbReference>
<dbReference type="SMART" id="SM00830">
    <property type="entry name" value="CM_2"/>
    <property type="match status" value="1"/>
</dbReference>
<sequence length="111" mass="12330">MTENTIVENTGRAAADAKPCATLDEVRMNIDRIDRQLVTLIAERGGFVAQAATFKTSTEDVKAPKRVEAVISKLRAYALQEQADPDTVEAIWRTMIANFTKAEIKDFAETR</sequence>
<reference evidence="3" key="1">
    <citation type="journal article" date="2020" name="Biotechnol. Biofuels">
        <title>New insights from the biogas microbiome by comprehensive genome-resolved metagenomics of nearly 1600 species originating from multiple anaerobic digesters.</title>
        <authorList>
            <person name="Campanaro S."/>
            <person name="Treu L."/>
            <person name="Rodriguez-R L.M."/>
            <person name="Kovalovszki A."/>
            <person name="Ziels R.M."/>
            <person name="Maus I."/>
            <person name="Zhu X."/>
            <person name="Kougias P.G."/>
            <person name="Basile A."/>
            <person name="Luo G."/>
            <person name="Schluter A."/>
            <person name="Konstantinidis K.T."/>
            <person name="Angelidaki I."/>
        </authorList>
    </citation>
    <scope>NUCLEOTIDE SEQUENCE</scope>
    <source>
        <strain evidence="3">AS01afH2WH_6</strain>
    </source>
</reference>
<evidence type="ECO:0000313" key="3">
    <source>
        <dbReference type="EMBL" id="NLT80536.1"/>
    </source>
</evidence>
<evidence type="ECO:0000256" key="1">
    <source>
        <dbReference type="ARBA" id="ARBA00023235"/>
    </source>
</evidence>
<dbReference type="Proteomes" id="UP000767327">
    <property type="component" value="Unassembled WGS sequence"/>
</dbReference>
<dbReference type="InterPro" id="IPR002701">
    <property type="entry name" value="CM_II_prokaryot"/>
</dbReference>
<dbReference type="SUPFAM" id="SSF48600">
    <property type="entry name" value="Chorismate mutase II"/>
    <property type="match status" value="1"/>
</dbReference>
<dbReference type="InterPro" id="IPR051331">
    <property type="entry name" value="Chorismate_mutase-related"/>
</dbReference>
<dbReference type="PROSITE" id="PS51168">
    <property type="entry name" value="CHORISMATE_MUT_2"/>
    <property type="match status" value="1"/>
</dbReference>
<proteinExistence type="predicted"/>
<accession>A0A971D1D8</accession>
<dbReference type="PANTHER" id="PTHR38041:SF1">
    <property type="entry name" value="CHORISMATE MUTASE"/>
    <property type="match status" value="1"/>
</dbReference>
<dbReference type="InterPro" id="IPR036263">
    <property type="entry name" value="Chorismate_II_sf"/>
</dbReference>
<feature type="domain" description="Chorismate mutase" evidence="2">
    <location>
        <begin position="17"/>
        <end position="107"/>
    </location>
</feature>
<dbReference type="GO" id="GO:0009697">
    <property type="term" value="P:salicylic acid biosynthetic process"/>
    <property type="evidence" value="ECO:0007669"/>
    <property type="project" value="TreeGrafter"/>
</dbReference>
<keyword evidence="1" id="KW-0413">Isomerase</keyword>
<gene>
    <name evidence="3" type="ORF">GXW98_09710</name>
</gene>
<protein>
    <submittedName>
        <fullName evidence="3">Chorismate mutase</fullName>
    </submittedName>
</protein>
<organism evidence="3 4">
    <name type="scientific">Bifidobacterium crudilactis</name>
    <dbReference type="NCBI Taxonomy" id="327277"/>
    <lineage>
        <taxon>Bacteria</taxon>
        <taxon>Bacillati</taxon>
        <taxon>Actinomycetota</taxon>
        <taxon>Actinomycetes</taxon>
        <taxon>Bifidobacteriales</taxon>
        <taxon>Bifidobacteriaceae</taxon>
        <taxon>Bifidobacterium</taxon>
    </lineage>
</organism>
<dbReference type="PANTHER" id="PTHR38041">
    <property type="entry name" value="CHORISMATE MUTASE"/>
    <property type="match status" value="1"/>
</dbReference>
<dbReference type="GO" id="GO:0004106">
    <property type="term" value="F:chorismate mutase activity"/>
    <property type="evidence" value="ECO:0007669"/>
    <property type="project" value="InterPro"/>
</dbReference>
<name>A0A971D1D8_9BIFI</name>
<dbReference type="Gene3D" id="1.20.59.10">
    <property type="entry name" value="Chorismate mutase"/>
    <property type="match status" value="1"/>
</dbReference>